<dbReference type="InterPro" id="IPR013320">
    <property type="entry name" value="ConA-like_dom_sf"/>
</dbReference>
<organism evidence="1 2">
    <name type="scientific">Arthrobacter livingstonensis</name>
    <dbReference type="NCBI Taxonomy" id="670078"/>
    <lineage>
        <taxon>Bacteria</taxon>
        <taxon>Bacillati</taxon>
        <taxon>Actinomycetota</taxon>
        <taxon>Actinomycetes</taxon>
        <taxon>Micrococcales</taxon>
        <taxon>Micrococcaceae</taxon>
        <taxon>Arthrobacter</taxon>
    </lineage>
</organism>
<sequence>MCKPLTARPTNTFPGTTVVADNFESGNPSKWTVNTGGNGTAAIVSNAFVTGACSTHLHATTALGSIATLTKTIPAGLGQVYADGFFDVQTTAVVAAVNAYLQFYMGTTRIASVYRNTTDGRLRLEALTSTGTWARTKLTSTAVTTGRWHHIQMHVLPNGTTSALEIWLDGVRLYHTNNNDGRTGAVTSVSTGNEFTSQQGDLYLDNLIIKGQAQVTSNCNTAVPTNTFPGQVVVVDGFECGNLAKWTVHTMGDGAATVQGATVHSGPDAARLATSPNSKSMANLSHAIPAGSTGVYIDGWFDITAIGPVGNDVPYFRFFTGATRFADIYRYNSTGALWLRVLNPAGTNSYARLTKTAVTVSAWHHVQMHVAANGAATTLQIWLDGVQVYNSSAVSTSPTSTTSVMLGSEHYPQPASINIDDVIVKSVP</sequence>
<evidence type="ECO:0000313" key="1">
    <source>
        <dbReference type="EMBL" id="PYI65809.1"/>
    </source>
</evidence>
<dbReference type="SUPFAM" id="SSF49899">
    <property type="entry name" value="Concanavalin A-like lectins/glucanases"/>
    <property type="match status" value="2"/>
</dbReference>
<dbReference type="Gene3D" id="2.60.120.200">
    <property type="match status" value="2"/>
</dbReference>
<evidence type="ECO:0000313" key="2">
    <source>
        <dbReference type="Proteomes" id="UP000247832"/>
    </source>
</evidence>
<dbReference type="AlphaFoldDB" id="A0A2V5L3G0"/>
<reference evidence="1 2" key="1">
    <citation type="submission" date="2018-05" db="EMBL/GenBank/DDBJ databases">
        <title>Genetic diversity of glacier-inhabiting Cryobacterium bacteria in China and description of Cryobacterium mengkeensis sp. nov. and Arthrobacter glacialis sp. nov.</title>
        <authorList>
            <person name="Liu Q."/>
            <person name="Xin Y.-H."/>
        </authorList>
    </citation>
    <scope>NUCLEOTIDE SEQUENCE [LARGE SCALE GENOMIC DNA]</scope>
    <source>
        <strain evidence="1 2">LI2</strain>
    </source>
</reference>
<accession>A0A2V5L3G0</accession>
<keyword evidence="2" id="KW-1185">Reference proteome</keyword>
<dbReference type="Proteomes" id="UP000247832">
    <property type="component" value="Unassembled WGS sequence"/>
</dbReference>
<protein>
    <submittedName>
        <fullName evidence="1">Uncharacterized protein</fullName>
    </submittedName>
</protein>
<proteinExistence type="predicted"/>
<name>A0A2V5L3G0_9MICC</name>
<comment type="caution">
    <text evidence="1">The sequence shown here is derived from an EMBL/GenBank/DDBJ whole genome shotgun (WGS) entry which is preliminary data.</text>
</comment>
<dbReference type="EMBL" id="QJVD01000020">
    <property type="protein sequence ID" value="PYI65809.1"/>
    <property type="molecule type" value="Genomic_DNA"/>
</dbReference>
<gene>
    <name evidence="1" type="ORF">CVV68_16395</name>
</gene>